<reference evidence="1 2" key="1">
    <citation type="journal article" date="2019" name="Front. Microbiol.">
        <title>Genomes of Neutrophilic Sulfur-Oxidizing Chemolithoautotrophs Representing 9 Proteobacterial Species From 8 Genera.</title>
        <authorList>
            <person name="Watanabe T."/>
            <person name="Kojima H."/>
            <person name="Umezawa K."/>
            <person name="Hori C."/>
            <person name="Takasuka T.E."/>
            <person name="Kato Y."/>
            <person name="Fukui M."/>
        </authorList>
    </citation>
    <scope>NUCLEOTIDE SEQUENCE [LARGE SCALE GENOMIC DNA]</scope>
    <source>
        <strain evidence="1 2">TTN</strain>
    </source>
</reference>
<evidence type="ECO:0000313" key="1">
    <source>
        <dbReference type="EMBL" id="GBL46212.1"/>
    </source>
</evidence>
<dbReference type="Proteomes" id="UP000286806">
    <property type="component" value="Unassembled WGS sequence"/>
</dbReference>
<comment type="caution">
    <text evidence="1">The sequence shown here is derived from an EMBL/GenBank/DDBJ whole genome shotgun (WGS) entry which is preliminary data.</text>
</comment>
<organism evidence="1 2">
    <name type="scientific">Sulfuriferula multivorans</name>
    <dbReference type="NCBI Taxonomy" id="1559896"/>
    <lineage>
        <taxon>Bacteria</taxon>
        <taxon>Pseudomonadati</taxon>
        <taxon>Pseudomonadota</taxon>
        <taxon>Betaproteobacteria</taxon>
        <taxon>Nitrosomonadales</taxon>
        <taxon>Sulfuricellaceae</taxon>
        <taxon>Sulfuriferula</taxon>
    </lineage>
</organism>
<proteinExistence type="predicted"/>
<gene>
    <name evidence="1" type="ORF">SFMTTN_2025</name>
</gene>
<dbReference type="RefSeq" id="WP_189836364.1">
    <property type="nucleotide sequence ID" value="NZ_BGOW01000017.1"/>
</dbReference>
<protein>
    <submittedName>
        <fullName evidence="1">Phage protein</fullName>
    </submittedName>
</protein>
<name>A0A401JF04_9PROT</name>
<keyword evidence="2" id="KW-1185">Reference proteome</keyword>
<evidence type="ECO:0000313" key="2">
    <source>
        <dbReference type="Proteomes" id="UP000286806"/>
    </source>
</evidence>
<accession>A0A401JF04</accession>
<dbReference type="EMBL" id="BGOW01000017">
    <property type="protein sequence ID" value="GBL46212.1"/>
    <property type="molecule type" value="Genomic_DNA"/>
</dbReference>
<dbReference type="AlphaFoldDB" id="A0A401JF04"/>
<sequence>MTYQTGSFSTPDQLLSAIRSFSALNGWTENLYAANGTGNRLHINKGTIFLNFRSAVAEDLLNNTTYGFNPIAVTGVACSISTGYLSTSAWNAQPGSIAGNGYSGTFNHSASGTYHLFASVAPDMLFCVAEVSPGIINHLGGGMLTKTGTYPGGEWISGSYFCDGAIYDTASYKNYITPGSSAGHHLRPLPFLWSNFEQAPATQVHADYDTYTGFGYISNDADRTRAPWLTGPMLRLFFNGPASNPVANAFNGISPMSPGYVFGQRPSGFWSPLGYAPHLRFLNIANYSIGDIITLGSEQWMVFPGYQKDPTQYSFNYGYAVRYQP</sequence>